<keyword evidence="12" id="KW-1185">Reference proteome</keyword>
<evidence type="ECO:0000259" key="10">
    <source>
        <dbReference type="PROSITE" id="PS51184"/>
    </source>
</evidence>
<keyword evidence="7" id="KW-0539">Nucleus</keyword>
<keyword evidence="11" id="KW-0808">Transferase</keyword>
<keyword evidence="4" id="KW-0408">Iron</keyword>
<dbReference type="GO" id="GO:0000785">
    <property type="term" value="C:chromatin"/>
    <property type="evidence" value="ECO:0000318"/>
    <property type="project" value="GO_Central"/>
</dbReference>
<dbReference type="GO" id="GO:0032259">
    <property type="term" value="P:methylation"/>
    <property type="evidence" value="ECO:0007669"/>
    <property type="project" value="UniProtKB-KW"/>
</dbReference>
<evidence type="ECO:0000256" key="6">
    <source>
        <dbReference type="ARBA" id="ARBA00023163"/>
    </source>
</evidence>
<evidence type="ECO:0000313" key="12">
    <source>
        <dbReference type="Proteomes" id="UP000036987"/>
    </source>
</evidence>
<reference evidence="12" key="1">
    <citation type="journal article" date="2016" name="Nature">
        <title>The genome of the seagrass Zostera marina reveals angiosperm adaptation to the sea.</title>
        <authorList>
            <person name="Olsen J.L."/>
            <person name="Rouze P."/>
            <person name="Verhelst B."/>
            <person name="Lin Y.-C."/>
            <person name="Bayer T."/>
            <person name="Collen J."/>
            <person name="Dattolo E."/>
            <person name="De Paoli E."/>
            <person name="Dittami S."/>
            <person name="Maumus F."/>
            <person name="Michel G."/>
            <person name="Kersting A."/>
            <person name="Lauritano C."/>
            <person name="Lohaus R."/>
            <person name="Toepel M."/>
            <person name="Tonon T."/>
            <person name="Vanneste K."/>
            <person name="Amirebrahimi M."/>
            <person name="Brakel J."/>
            <person name="Bostroem C."/>
            <person name="Chovatia M."/>
            <person name="Grimwood J."/>
            <person name="Jenkins J.W."/>
            <person name="Jueterbock A."/>
            <person name="Mraz A."/>
            <person name="Stam W.T."/>
            <person name="Tice H."/>
            <person name="Bornberg-Bauer E."/>
            <person name="Green P.J."/>
            <person name="Pearson G.A."/>
            <person name="Procaccini G."/>
            <person name="Duarte C.M."/>
            <person name="Schmutz J."/>
            <person name="Reusch T.B.H."/>
            <person name="Van de Peer Y."/>
        </authorList>
    </citation>
    <scope>NUCLEOTIDE SEQUENCE [LARGE SCALE GENOMIC DNA]</scope>
    <source>
        <strain evidence="12">cv. Finnish</strain>
    </source>
</reference>
<comment type="cofactor">
    <cofactor evidence="1">
        <name>Fe(2+)</name>
        <dbReference type="ChEBI" id="CHEBI:29033"/>
    </cofactor>
</comment>
<dbReference type="PANTHER" id="PTHR10694">
    <property type="entry name" value="LYSINE-SPECIFIC DEMETHYLASE"/>
    <property type="match status" value="1"/>
</dbReference>
<dbReference type="Pfam" id="PF02373">
    <property type="entry name" value="JmjC"/>
    <property type="match status" value="1"/>
</dbReference>
<dbReference type="SUPFAM" id="SSF51197">
    <property type="entry name" value="Clavaminate synthase-like"/>
    <property type="match status" value="1"/>
</dbReference>
<dbReference type="InterPro" id="IPR004198">
    <property type="entry name" value="Znf_C5HC2"/>
</dbReference>
<feature type="domain" description="JmjC" evidence="10">
    <location>
        <begin position="305"/>
        <end position="475"/>
    </location>
</feature>
<dbReference type="Proteomes" id="UP000036987">
    <property type="component" value="Unassembled WGS sequence"/>
</dbReference>
<dbReference type="PROSITE" id="PS51184">
    <property type="entry name" value="JMJC"/>
    <property type="match status" value="1"/>
</dbReference>
<dbReference type="Pfam" id="PF02375">
    <property type="entry name" value="JmjN"/>
    <property type="match status" value="1"/>
</dbReference>
<keyword evidence="6" id="KW-0804">Transcription</keyword>
<dbReference type="SMART" id="SM00558">
    <property type="entry name" value="JmjC"/>
    <property type="match status" value="1"/>
</dbReference>
<dbReference type="GO" id="GO:0046872">
    <property type="term" value="F:metal ion binding"/>
    <property type="evidence" value="ECO:0007669"/>
    <property type="project" value="UniProtKB-KW"/>
</dbReference>
<feature type="domain" description="JmjN" evidence="9">
    <location>
        <begin position="158"/>
        <end position="199"/>
    </location>
</feature>
<dbReference type="GO" id="GO:0006338">
    <property type="term" value="P:chromatin remodeling"/>
    <property type="evidence" value="ECO:0000318"/>
    <property type="project" value="GO_Central"/>
</dbReference>
<dbReference type="GO" id="GO:0141052">
    <property type="term" value="F:histone H3 demethylase activity"/>
    <property type="evidence" value="ECO:0007669"/>
    <property type="project" value="UniProtKB-ARBA"/>
</dbReference>
<evidence type="ECO:0000256" key="1">
    <source>
        <dbReference type="ARBA" id="ARBA00001954"/>
    </source>
</evidence>
<evidence type="ECO:0000256" key="4">
    <source>
        <dbReference type="ARBA" id="ARBA00023004"/>
    </source>
</evidence>
<dbReference type="Gene3D" id="2.60.120.650">
    <property type="entry name" value="Cupin"/>
    <property type="match status" value="1"/>
</dbReference>
<dbReference type="EMBL" id="LFYR01000252">
    <property type="protein sequence ID" value="KMZ74678.1"/>
    <property type="molecule type" value="Genomic_DNA"/>
</dbReference>
<organism evidence="11 12">
    <name type="scientific">Zostera marina</name>
    <name type="common">Eelgrass</name>
    <dbReference type="NCBI Taxonomy" id="29655"/>
    <lineage>
        <taxon>Eukaryota</taxon>
        <taxon>Viridiplantae</taxon>
        <taxon>Streptophyta</taxon>
        <taxon>Embryophyta</taxon>
        <taxon>Tracheophyta</taxon>
        <taxon>Spermatophyta</taxon>
        <taxon>Magnoliopsida</taxon>
        <taxon>Liliopsida</taxon>
        <taxon>Zosteraceae</taxon>
        <taxon>Zostera</taxon>
    </lineage>
</organism>
<keyword evidence="2" id="KW-0479">Metal-binding</keyword>
<dbReference type="GO" id="GO:0008168">
    <property type="term" value="F:methyltransferase activity"/>
    <property type="evidence" value="ECO:0007669"/>
    <property type="project" value="UniProtKB-KW"/>
</dbReference>
<sequence>MLNNILINNTVGVSDSRSWEVRPKIPNSECKLFLFFFSFLEGPETYCEMRRKPCVEGRTCLFREVKSGLKSFRSKSPHQLKLGSPSEDKYVRNMRIRSKGEILQASSVSSSSKSRSERNAETNTKAIQMSSDDKSLSKCKIKKFNVSDLDWIDKIPDCPVFHPSKEQFEDPLIYLQQIQPVASKFGICKIVSPLSTSVSAGMVLMKEKSSFKFTTRVQPLRLGQWDSDDKITFYTSGRNYTLREYEKMANKVFSKRYSSAGCLPSKYLEKEFWHEITRGKTEYVEYACDIDGSAFSNSLSDPLGKSNWNLKTISRLPKSTLRLLGKSIPGVTDPMLYIGMLFSMFAWHVEDHYLYSINYHHCGASKTWYGIPGRAALEFEHVVQQHVYDHGIVSGKGVDSAFKILLGKTTMFPPDILLENNVPIYKAIQKPGEFVITFPQAYHAGFSQGFNCGEAVNFATGDWFTLGALASHRYALFNKMPLLPYEELLCKEAKLLFDQSTKDRSFSIDDSSAYRCIAISFVRLILFHHQVRSSLLALGARSLHSPDSEGTIVCNICKRDCYVGYVMCNCHEYPICFYHENENRRCCCGENRWLYSRGDILQLESISRLFEEDDYILTEIRKQERKINDFDLNQSVSTISEEENDCTSNRKRFAFSSINVEKLENQSLDSEKVVSDHMVTRNTTSLSASCPYSNLDYMNTVCNEVCDNYTYEEMQIKNYTLLVTGDAGDSDNLDCEKVRVNQISTIKTNKRTVHNNVDADLPDQKRTKRLKVLNSGTVNLHDEMTTRPSEVGISSPSKINLHPSSDLRVKDSVGLKRLRIRLPLYNRRSSETEKNKDLRRQDTEEIFR</sequence>
<dbReference type="STRING" id="29655.A0A0K9Q059"/>
<evidence type="ECO:0000256" key="3">
    <source>
        <dbReference type="ARBA" id="ARBA00023002"/>
    </source>
</evidence>
<dbReference type="GO" id="GO:0040029">
    <property type="term" value="P:epigenetic regulation of gene expression"/>
    <property type="evidence" value="ECO:0007669"/>
    <property type="project" value="UniProtKB-ARBA"/>
</dbReference>
<name>A0A0K9Q059_ZOSMR</name>
<dbReference type="PROSITE" id="PS51183">
    <property type="entry name" value="JMJN"/>
    <property type="match status" value="1"/>
</dbReference>
<dbReference type="AlphaFoldDB" id="A0A0K9Q059"/>
<evidence type="ECO:0000256" key="2">
    <source>
        <dbReference type="ARBA" id="ARBA00022723"/>
    </source>
</evidence>
<evidence type="ECO:0000256" key="8">
    <source>
        <dbReference type="SAM" id="MobiDB-lite"/>
    </source>
</evidence>
<dbReference type="SMART" id="SM00545">
    <property type="entry name" value="JmjN"/>
    <property type="match status" value="1"/>
</dbReference>
<dbReference type="GO" id="GO:0016491">
    <property type="term" value="F:oxidoreductase activity"/>
    <property type="evidence" value="ECO:0007669"/>
    <property type="project" value="UniProtKB-KW"/>
</dbReference>
<evidence type="ECO:0000259" key="9">
    <source>
        <dbReference type="PROSITE" id="PS51183"/>
    </source>
</evidence>
<keyword evidence="3" id="KW-0560">Oxidoreductase</keyword>
<dbReference type="InterPro" id="IPR003349">
    <property type="entry name" value="JmjN"/>
</dbReference>
<evidence type="ECO:0000256" key="5">
    <source>
        <dbReference type="ARBA" id="ARBA00023015"/>
    </source>
</evidence>
<dbReference type="Pfam" id="PF02928">
    <property type="entry name" value="zf-C5HC2"/>
    <property type="match status" value="1"/>
</dbReference>
<keyword evidence="11" id="KW-0489">Methyltransferase</keyword>
<dbReference type="InterPro" id="IPR003347">
    <property type="entry name" value="JmjC_dom"/>
</dbReference>
<feature type="region of interest" description="Disordered" evidence="8">
    <location>
        <begin position="103"/>
        <end position="129"/>
    </location>
</feature>
<evidence type="ECO:0000313" key="11">
    <source>
        <dbReference type="EMBL" id="KMZ74678.1"/>
    </source>
</evidence>
<keyword evidence="5" id="KW-0805">Transcription regulation</keyword>
<comment type="caution">
    <text evidence="11">The sequence shown here is derived from an EMBL/GenBank/DDBJ whole genome shotgun (WGS) entry which is preliminary data.</text>
</comment>
<accession>A0A0K9Q059</accession>
<evidence type="ECO:0000256" key="7">
    <source>
        <dbReference type="ARBA" id="ARBA00023242"/>
    </source>
</evidence>
<dbReference type="PANTHER" id="PTHR10694:SF33">
    <property type="entry name" value="LYSINE-SPECIFIC DEMETHYLASE 5"/>
    <property type="match status" value="1"/>
</dbReference>
<protein>
    <submittedName>
        <fullName evidence="11">Lysine-specific demethylase 5B</fullName>
    </submittedName>
</protein>
<dbReference type="GO" id="GO:0032452">
    <property type="term" value="F:histone demethylase activity"/>
    <property type="evidence" value="ECO:0000318"/>
    <property type="project" value="GO_Central"/>
</dbReference>
<dbReference type="GO" id="GO:0005634">
    <property type="term" value="C:nucleus"/>
    <property type="evidence" value="ECO:0000318"/>
    <property type="project" value="GO_Central"/>
</dbReference>
<proteinExistence type="predicted"/>
<gene>
    <name evidence="11" type="ORF">ZOSMA_123G00260</name>
</gene>
<dbReference type="GO" id="GO:0010468">
    <property type="term" value="P:regulation of gene expression"/>
    <property type="evidence" value="ECO:0000318"/>
    <property type="project" value="GO_Central"/>
</dbReference>
<dbReference type="FunFam" id="2.60.120.650:FF:000016">
    <property type="entry name" value="Lysine-specific demethylase isoform A"/>
    <property type="match status" value="1"/>
</dbReference>
<dbReference type="OrthoDB" id="1678912at2759"/>